<evidence type="ECO:0000259" key="3">
    <source>
        <dbReference type="SMART" id="SM01008"/>
    </source>
</evidence>
<gene>
    <name evidence="4" type="ORF">KPL78_15785</name>
</gene>
<dbReference type="SUPFAM" id="SSF54665">
    <property type="entry name" value="CO dehydrogenase molybdoprotein N-domain-like"/>
    <property type="match status" value="1"/>
</dbReference>
<dbReference type="InterPro" id="IPR000674">
    <property type="entry name" value="Ald_Oxase/Xan_DH_a/b"/>
</dbReference>
<keyword evidence="5" id="KW-1185">Reference proteome</keyword>
<dbReference type="InterPro" id="IPR036856">
    <property type="entry name" value="Ald_Oxase/Xan_DH_a/b_sf"/>
</dbReference>
<dbReference type="InterPro" id="IPR008274">
    <property type="entry name" value="AldOxase/xan_DH_MoCoBD1"/>
</dbReference>
<organism evidence="4 5">
    <name type="scientific">Roseomonas alba</name>
    <dbReference type="NCBI Taxonomy" id="2846776"/>
    <lineage>
        <taxon>Bacteria</taxon>
        <taxon>Pseudomonadati</taxon>
        <taxon>Pseudomonadota</taxon>
        <taxon>Alphaproteobacteria</taxon>
        <taxon>Acetobacterales</taxon>
        <taxon>Roseomonadaceae</taxon>
        <taxon>Roseomonas</taxon>
    </lineage>
</organism>
<dbReference type="InterPro" id="IPR046867">
    <property type="entry name" value="AldOxase/xan_DH_MoCoBD2"/>
</dbReference>
<accession>A0ABS7AAL4</accession>
<dbReference type="Pfam" id="PF02738">
    <property type="entry name" value="MoCoBD_1"/>
    <property type="match status" value="1"/>
</dbReference>
<dbReference type="InterPro" id="IPR016208">
    <property type="entry name" value="Ald_Oxase/xanthine_DH-like"/>
</dbReference>
<comment type="caution">
    <text evidence="4">The sequence shown here is derived from an EMBL/GenBank/DDBJ whole genome shotgun (WGS) entry which is preliminary data.</text>
</comment>
<dbReference type="SUPFAM" id="SSF56003">
    <property type="entry name" value="Molybdenum cofactor-binding domain"/>
    <property type="match status" value="1"/>
</dbReference>
<dbReference type="InterPro" id="IPR037165">
    <property type="entry name" value="AldOxase/xan_DH_Mopterin-bd_sf"/>
</dbReference>
<dbReference type="Pfam" id="PF01315">
    <property type="entry name" value="Ald_Xan_dh_C"/>
    <property type="match status" value="1"/>
</dbReference>
<dbReference type="RefSeq" id="WP_219763930.1">
    <property type="nucleotide sequence ID" value="NZ_JAHYBZ010000005.1"/>
</dbReference>
<dbReference type="Gene3D" id="3.90.1170.50">
    <property type="entry name" value="Aldehyde oxidase/xanthine dehydrogenase, a/b hammerhead"/>
    <property type="match status" value="1"/>
</dbReference>
<evidence type="ECO:0000256" key="1">
    <source>
        <dbReference type="ARBA" id="ARBA00022505"/>
    </source>
</evidence>
<proteinExistence type="predicted"/>
<dbReference type="Gene3D" id="3.30.365.10">
    <property type="entry name" value="Aldehyde oxidase/xanthine dehydrogenase, molybdopterin binding domain"/>
    <property type="match status" value="4"/>
</dbReference>
<dbReference type="PANTHER" id="PTHR11908">
    <property type="entry name" value="XANTHINE DEHYDROGENASE"/>
    <property type="match status" value="1"/>
</dbReference>
<sequence>MNWTGKRLPRLEDPALLRGEGSYTADIAIGARAVRLVRSPFASGRIISITPPAEMSAGALLVTGRDLAGLGTIRPTLARFNYVAIGQPILPVERVHFVGQAVAAVIADTPERAEDLAEQVMLDIDPEDAVADLDAAMAPGAPVLHPEAPGNVLVEGQLRQSGCDAAFAGAAHVVELGIRSRRQNATPMEGRGGCATFDRATGRVRLTASCQMPHMLRTGIAELLGMPEADLQVVAPDVGGGFGQKMALFPEYPLLVWLARKYRGSFAWIEDRNENLIASAHSRDQRHVIRGAFDADGTLRGLEVDILSNVGAFSCYPVTCGVEPLMAFAEYPGPYKVPAYAARARGITTNTCVMAPYRGVSRPAITFGMERLMDRAAAQLGIDRVALRRRNLVDSFPCRTAMGMTLDDASYIEAMDRAIDAADLPAFRARQAAARVEGRYLGLGFAVFNERTGYGTPAFAARSMGIVPGYEVVDIAMTPLGEIEARIGASPHGQGLRTALAQLIADRLGVTPDAVRIIHGDTDRTPYGWGTFASRGMVIAGGACQIAADKLADRLRVLAARMLQADPAGIVLRDGQAFAGEASMPLAELARLAHQRSDLFGSDVADRRFNLADTASYDPGGTFSNACHLAEVEVDVETGLVRIARYLVVEDAGRLINPMIADGQVHGGVAQGIANALFEEIIYAEDGNILTGSLADYLPPTAAEIPDIEIIHLETISDASITGAKGLGEGGAIGAPAAIGNAISDALAPFGVDITELPATPARIRALLRGREPTP</sequence>
<name>A0ABS7AAL4_9PROT</name>
<feature type="domain" description="Aldehyde oxidase/xanthine dehydrogenase a/b hammerhead" evidence="3">
    <location>
        <begin position="18"/>
        <end position="128"/>
    </location>
</feature>
<reference evidence="4 5" key="1">
    <citation type="submission" date="2021-07" db="EMBL/GenBank/DDBJ databases">
        <authorList>
            <person name="So Y."/>
        </authorList>
    </citation>
    <scope>NUCLEOTIDE SEQUENCE [LARGE SCALE GENOMIC DNA]</scope>
    <source>
        <strain evidence="4 5">HJA6</strain>
    </source>
</reference>
<evidence type="ECO:0000313" key="4">
    <source>
        <dbReference type="EMBL" id="MBW6399322.1"/>
    </source>
</evidence>
<dbReference type="EMBL" id="JAHYBZ010000005">
    <property type="protein sequence ID" value="MBW6399322.1"/>
    <property type="molecule type" value="Genomic_DNA"/>
</dbReference>
<protein>
    <submittedName>
        <fullName evidence="4">Xanthine dehydrogenase family protein molybdopterin-binding subunit</fullName>
    </submittedName>
</protein>
<dbReference type="SMART" id="SM01008">
    <property type="entry name" value="Ald_Xan_dh_C"/>
    <property type="match status" value="1"/>
</dbReference>
<keyword evidence="2" id="KW-0560">Oxidoreductase</keyword>
<evidence type="ECO:0000313" key="5">
    <source>
        <dbReference type="Proteomes" id="UP001196565"/>
    </source>
</evidence>
<dbReference type="Pfam" id="PF20256">
    <property type="entry name" value="MoCoBD_2"/>
    <property type="match status" value="1"/>
</dbReference>
<dbReference type="Proteomes" id="UP001196565">
    <property type="component" value="Unassembled WGS sequence"/>
</dbReference>
<keyword evidence="1" id="KW-0500">Molybdenum</keyword>
<dbReference type="PANTHER" id="PTHR11908:SF132">
    <property type="entry name" value="ALDEHYDE OXIDASE 1-RELATED"/>
    <property type="match status" value="1"/>
</dbReference>
<evidence type="ECO:0000256" key="2">
    <source>
        <dbReference type="ARBA" id="ARBA00023002"/>
    </source>
</evidence>